<dbReference type="Proteomes" id="UP001432027">
    <property type="component" value="Unassembled WGS sequence"/>
</dbReference>
<evidence type="ECO:0000313" key="2">
    <source>
        <dbReference type="EMBL" id="GMT08050.1"/>
    </source>
</evidence>
<comment type="caution">
    <text evidence="1">The sequence shown here is derived from an EMBL/GenBank/DDBJ whole genome shotgun (WGS) entry which is preliminary data.</text>
</comment>
<evidence type="ECO:0000313" key="3">
    <source>
        <dbReference type="Proteomes" id="UP001432027"/>
    </source>
</evidence>
<keyword evidence="3" id="KW-1185">Reference proteome</keyword>
<organism evidence="1 3">
    <name type="scientific">Pristionchus entomophagus</name>
    <dbReference type="NCBI Taxonomy" id="358040"/>
    <lineage>
        <taxon>Eukaryota</taxon>
        <taxon>Metazoa</taxon>
        <taxon>Ecdysozoa</taxon>
        <taxon>Nematoda</taxon>
        <taxon>Chromadorea</taxon>
        <taxon>Rhabditida</taxon>
        <taxon>Rhabditina</taxon>
        <taxon>Diplogasteromorpha</taxon>
        <taxon>Diplogasteroidea</taxon>
        <taxon>Neodiplogasteridae</taxon>
        <taxon>Pristionchus</taxon>
    </lineage>
</organism>
<name>A0AAV5TNF0_9BILA</name>
<accession>A0AAV5TNF0</accession>
<protein>
    <submittedName>
        <fullName evidence="1">Uncharacterized protein</fullName>
    </submittedName>
</protein>
<proteinExistence type="predicted"/>
<gene>
    <name evidence="1" type="ORF">PENTCL1PPCAC_17957</name>
    <name evidence="2" type="ORF">PENTCL1PPCAC_30224</name>
</gene>
<dbReference type="EMBL" id="BTSX01000004">
    <property type="protein sequence ID" value="GMS95782.1"/>
    <property type="molecule type" value="Genomic_DNA"/>
</dbReference>
<evidence type="ECO:0000313" key="1">
    <source>
        <dbReference type="EMBL" id="GMS95782.1"/>
    </source>
</evidence>
<dbReference type="EMBL" id="BTSX01000007">
    <property type="protein sequence ID" value="GMT08050.1"/>
    <property type="molecule type" value="Genomic_DNA"/>
</dbReference>
<sequence>QSRDAKAKRESQFALLHKKSPPNQTSFLVHSVYDDWTDLTGSPLGNCSSCGVQFSQRPGLIGILERDERRVQSVHLSIECIMRIWPNAHRDFIRLLKRSALKEARFTEWVKEKLGVNTMFMEVHFW</sequence>
<reference evidence="1" key="1">
    <citation type="submission" date="2023-10" db="EMBL/GenBank/DDBJ databases">
        <title>Genome assembly of Pristionchus species.</title>
        <authorList>
            <person name="Yoshida K."/>
            <person name="Sommer R.J."/>
        </authorList>
    </citation>
    <scope>NUCLEOTIDE SEQUENCE</scope>
    <source>
        <strain evidence="1">RS0144</strain>
    </source>
</reference>
<dbReference type="AlphaFoldDB" id="A0AAV5TNF0"/>
<feature type="non-terminal residue" evidence="1">
    <location>
        <position position="1"/>
    </location>
</feature>